<name>A0AA88KIA8_NAELO</name>
<accession>A0AA88KIA8</accession>
<dbReference type="RefSeq" id="XP_044545950.1">
    <property type="nucleotide sequence ID" value="XM_044697845.1"/>
</dbReference>
<sequence length="274" mass="30629">MISLENKRLGLCIFLVLTLSFIVFGCVFIITSSLLMSRVKQFPPIETSVSTTCTVLDPNINCQVQQVDLLHNDEEHVAQVVLDTPMHDHFSSATLEDFKNTIVIATKPSNIHKISSKLIQNAKAVTPNDALHTTKAAPFIHSVSDQPALIQGKCFALVQYDSKNMDKEFSKLESVTYFPHTSSSPQSQYTKGQTVNCYFDEFRPQVVSYDRAKQPMEYVKFYDIMQIAYVELATAGCLFLLAMICLGLSCCCSYMYNRSLREYAGLKASSGSLP</sequence>
<keyword evidence="1" id="KW-0812">Transmembrane</keyword>
<feature type="transmembrane region" description="Helical" evidence="1">
    <location>
        <begin position="232"/>
        <end position="256"/>
    </location>
</feature>
<keyword evidence="1" id="KW-0472">Membrane</keyword>
<evidence type="ECO:0000256" key="1">
    <source>
        <dbReference type="SAM" id="Phobius"/>
    </source>
</evidence>
<organism evidence="2 3">
    <name type="scientific">Naegleria lovaniensis</name>
    <name type="common">Amoeba</name>
    <dbReference type="NCBI Taxonomy" id="51637"/>
    <lineage>
        <taxon>Eukaryota</taxon>
        <taxon>Discoba</taxon>
        <taxon>Heterolobosea</taxon>
        <taxon>Tetramitia</taxon>
        <taxon>Eutetramitia</taxon>
        <taxon>Vahlkampfiidae</taxon>
        <taxon>Naegleria</taxon>
    </lineage>
</organism>
<keyword evidence="1" id="KW-1133">Transmembrane helix</keyword>
<evidence type="ECO:0000313" key="2">
    <source>
        <dbReference type="EMBL" id="KAG2378688.1"/>
    </source>
</evidence>
<protein>
    <submittedName>
        <fullName evidence="2">Uncharacterized protein</fullName>
    </submittedName>
</protein>
<gene>
    <name evidence="2" type="ORF">C9374_007836</name>
</gene>
<dbReference type="GeneID" id="68100290"/>
<dbReference type="Proteomes" id="UP000816034">
    <property type="component" value="Unassembled WGS sequence"/>
</dbReference>
<feature type="transmembrane region" description="Helical" evidence="1">
    <location>
        <begin position="12"/>
        <end position="36"/>
    </location>
</feature>
<reference evidence="2 3" key="1">
    <citation type="journal article" date="2018" name="BMC Genomics">
        <title>The genome of Naegleria lovaniensis, the basis for a comparative approach to unravel pathogenicity factors of the human pathogenic amoeba N. fowleri.</title>
        <authorList>
            <person name="Liechti N."/>
            <person name="Schurch N."/>
            <person name="Bruggmann R."/>
            <person name="Wittwer M."/>
        </authorList>
    </citation>
    <scope>NUCLEOTIDE SEQUENCE [LARGE SCALE GENOMIC DNA]</scope>
    <source>
        <strain evidence="2 3">ATCC 30569</strain>
    </source>
</reference>
<evidence type="ECO:0000313" key="3">
    <source>
        <dbReference type="Proteomes" id="UP000816034"/>
    </source>
</evidence>
<dbReference type="EMBL" id="PYSW02000031">
    <property type="protein sequence ID" value="KAG2378688.1"/>
    <property type="molecule type" value="Genomic_DNA"/>
</dbReference>
<proteinExistence type="predicted"/>
<dbReference type="AlphaFoldDB" id="A0AA88KIA8"/>
<dbReference type="PROSITE" id="PS51257">
    <property type="entry name" value="PROKAR_LIPOPROTEIN"/>
    <property type="match status" value="1"/>
</dbReference>
<keyword evidence="3" id="KW-1185">Reference proteome</keyword>
<comment type="caution">
    <text evidence="2">The sequence shown here is derived from an EMBL/GenBank/DDBJ whole genome shotgun (WGS) entry which is preliminary data.</text>
</comment>